<dbReference type="EMBL" id="JBHSMQ010000007">
    <property type="protein sequence ID" value="MFC5456753.1"/>
    <property type="molecule type" value="Genomic_DNA"/>
</dbReference>
<evidence type="ECO:0000313" key="2">
    <source>
        <dbReference type="Proteomes" id="UP001596052"/>
    </source>
</evidence>
<reference evidence="2" key="1">
    <citation type="journal article" date="2019" name="Int. J. Syst. Evol. Microbiol.">
        <title>The Global Catalogue of Microorganisms (GCM) 10K type strain sequencing project: providing services to taxonomists for standard genome sequencing and annotation.</title>
        <authorList>
            <consortium name="The Broad Institute Genomics Platform"/>
            <consortium name="The Broad Institute Genome Sequencing Center for Infectious Disease"/>
            <person name="Wu L."/>
            <person name="Ma J."/>
        </authorList>
    </citation>
    <scope>NUCLEOTIDE SEQUENCE [LARGE SCALE GENOMIC DNA]</scope>
    <source>
        <strain evidence="2">CGMCC 4.1469</strain>
    </source>
</reference>
<dbReference type="RefSeq" id="WP_377169320.1">
    <property type="nucleotide sequence ID" value="NZ_JBHSMQ010000007.1"/>
</dbReference>
<comment type="caution">
    <text evidence="1">The sequence shown here is derived from an EMBL/GenBank/DDBJ whole genome shotgun (WGS) entry which is preliminary data.</text>
</comment>
<gene>
    <name evidence="1" type="ORF">ACFQDI_17940</name>
</gene>
<evidence type="ECO:0008006" key="3">
    <source>
        <dbReference type="Google" id="ProtNLM"/>
    </source>
</evidence>
<name>A0ABW0KTF7_9BACT</name>
<protein>
    <recommendedName>
        <fullName evidence="3">N-acetylmuramoyl-L-alanine amidase</fullName>
    </recommendedName>
</protein>
<proteinExistence type="predicted"/>
<organism evidence="1 2">
    <name type="scientific">Prosthecobacter fluviatilis</name>
    <dbReference type="NCBI Taxonomy" id="445931"/>
    <lineage>
        <taxon>Bacteria</taxon>
        <taxon>Pseudomonadati</taxon>
        <taxon>Verrucomicrobiota</taxon>
        <taxon>Verrucomicrobiia</taxon>
        <taxon>Verrucomicrobiales</taxon>
        <taxon>Verrucomicrobiaceae</taxon>
        <taxon>Prosthecobacter</taxon>
    </lineage>
</organism>
<sequence length="220" mass="25626">MRTLHWLFTAAFICLAYLTGCGGNRPTANWNGEVEVAPGEWLRIEGQEGRAWFRCQWNGKTVYWAGAYHRGQAGYYDLQHPVSLRSWKGALYLIYKQINLTEGLTQFAYCRIDQNGTAFDEIKRQDFPRQIATQNIGMHQEGIKHDEDHKEVDNLKILRDLDVTNRYFHNSTTGWIWYHLETGKTREELDPTIEEALAFYADFVRKYHPIALPTLIKPAK</sequence>
<keyword evidence="2" id="KW-1185">Reference proteome</keyword>
<evidence type="ECO:0000313" key="1">
    <source>
        <dbReference type="EMBL" id="MFC5456753.1"/>
    </source>
</evidence>
<dbReference type="Proteomes" id="UP001596052">
    <property type="component" value="Unassembled WGS sequence"/>
</dbReference>
<accession>A0ABW0KTF7</accession>